<name>A0A382S9T5_9ZZZZ</name>
<gene>
    <name evidence="1" type="ORF">METZ01_LOCUS359176</name>
</gene>
<dbReference type="AlphaFoldDB" id="A0A382S9T5"/>
<accession>A0A382S9T5</accession>
<evidence type="ECO:0000313" key="1">
    <source>
        <dbReference type="EMBL" id="SVD06322.1"/>
    </source>
</evidence>
<proteinExistence type="predicted"/>
<protein>
    <submittedName>
        <fullName evidence="1">Uncharacterized protein</fullName>
    </submittedName>
</protein>
<organism evidence="1">
    <name type="scientific">marine metagenome</name>
    <dbReference type="NCBI Taxonomy" id="408172"/>
    <lineage>
        <taxon>unclassified sequences</taxon>
        <taxon>metagenomes</taxon>
        <taxon>ecological metagenomes</taxon>
    </lineage>
</organism>
<sequence length="37" mass="4125">MYGIESAMKVVYVSGMLRTRLPNIKLSQPVSGVPESW</sequence>
<reference evidence="1" key="1">
    <citation type="submission" date="2018-05" db="EMBL/GenBank/DDBJ databases">
        <authorList>
            <person name="Lanie J.A."/>
            <person name="Ng W.-L."/>
            <person name="Kazmierczak K.M."/>
            <person name="Andrzejewski T.M."/>
            <person name="Davidsen T.M."/>
            <person name="Wayne K.J."/>
            <person name="Tettelin H."/>
            <person name="Glass J.I."/>
            <person name="Rusch D."/>
            <person name="Podicherti R."/>
            <person name="Tsui H.-C.T."/>
            <person name="Winkler M.E."/>
        </authorList>
    </citation>
    <scope>NUCLEOTIDE SEQUENCE</scope>
</reference>
<dbReference type="EMBL" id="UINC01127298">
    <property type="protein sequence ID" value="SVD06322.1"/>
    <property type="molecule type" value="Genomic_DNA"/>
</dbReference>